<dbReference type="InterPro" id="IPR029062">
    <property type="entry name" value="Class_I_gatase-like"/>
</dbReference>
<keyword evidence="2" id="KW-0808">Transferase</keyword>
<dbReference type="GO" id="GO:0016740">
    <property type="term" value="F:transferase activity"/>
    <property type="evidence" value="ECO:0007669"/>
    <property type="project" value="UniProtKB-KW"/>
</dbReference>
<dbReference type="RefSeq" id="WP_011048739.1">
    <property type="nucleotide sequence ID" value="NZ_CP076685.1"/>
</dbReference>
<dbReference type="InterPro" id="IPR044992">
    <property type="entry name" value="ChyE-like"/>
</dbReference>
<protein>
    <submittedName>
        <fullName evidence="2">Type 1 glutamine amidotransferase</fullName>
    </submittedName>
</protein>
<dbReference type="Pfam" id="PF00117">
    <property type="entry name" value="GATase"/>
    <property type="match status" value="1"/>
</dbReference>
<keyword evidence="2" id="KW-0315">Glutamine amidotransferase</keyword>
<dbReference type="Proteomes" id="UP000565723">
    <property type="component" value="Unassembled WGS sequence"/>
</dbReference>
<evidence type="ECO:0000259" key="1">
    <source>
        <dbReference type="Pfam" id="PF00117"/>
    </source>
</evidence>
<proteinExistence type="predicted"/>
<feature type="domain" description="Glutamine amidotransferase" evidence="1">
    <location>
        <begin position="58"/>
        <end position="200"/>
    </location>
</feature>
<gene>
    <name evidence="2" type="ORF">HW564_19310</name>
</gene>
<dbReference type="EMBL" id="JABXIY010000053">
    <property type="protein sequence ID" value="NVK99078.1"/>
    <property type="molecule type" value="Genomic_DNA"/>
</dbReference>
<dbReference type="GO" id="GO:0005829">
    <property type="term" value="C:cytosol"/>
    <property type="evidence" value="ECO:0007669"/>
    <property type="project" value="TreeGrafter"/>
</dbReference>
<dbReference type="PANTHER" id="PTHR42695">
    <property type="entry name" value="GLUTAMINE AMIDOTRANSFERASE YLR126C-RELATED"/>
    <property type="match status" value="1"/>
</dbReference>
<accession>A0A850LM34</accession>
<dbReference type="PANTHER" id="PTHR42695:SF5">
    <property type="entry name" value="GLUTAMINE AMIDOTRANSFERASE YLR126C-RELATED"/>
    <property type="match status" value="1"/>
</dbReference>
<evidence type="ECO:0000313" key="3">
    <source>
        <dbReference type="Proteomes" id="UP000565723"/>
    </source>
</evidence>
<organism evidence="2 3">
    <name type="scientific">Ruegeria pomeroyi</name>
    <dbReference type="NCBI Taxonomy" id="89184"/>
    <lineage>
        <taxon>Bacteria</taxon>
        <taxon>Pseudomonadati</taxon>
        <taxon>Pseudomonadota</taxon>
        <taxon>Alphaproteobacteria</taxon>
        <taxon>Rhodobacterales</taxon>
        <taxon>Roseobacteraceae</taxon>
        <taxon>Ruegeria</taxon>
    </lineage>
</organism>
<sequence length="267" mass="28751">MPEILIVESSSPGIASARRELGRAAPQNFSRVFAAAIPDIKIRVVEPYLKELTCADFDGVDGVVMTGAGDDWAADDDLATPIRAACDLALETGRPVLGVCYGLQIATVCLGGKIAASPKGKETGLALKVELTEQGARHPMMQGRRQGFSVACAHRDEVIRMPDGGQRLAYNAHSDVQAMSVQQSGVDFWGLQYHPEISPSIVANAIREHGSLFSNTGIDIEDLLKVETDLETAQRLGCSLADFELPNRTRELINWIEYVASKTTVAA</sequence>
<name>A0A850LM34_9RHOB</name>
<dbReference type="InterPro" id="IPR017926">
    <property type="entry name" value="GATASE"/>
</dbReference>
<comment type="caution">
    <text evidence="2">The sequence shown here is derived from an EMBL/GenBank/DDBJ whole genome shotgun (WGS) entry which is preliminary data.</text>
</comment>
<dbReference type="CDD" id="cd01741">
    <property type="entry name" value="GATase1_1"/>
    <property type="match status" value="1"/>
</dbReference>
<evidence type="ECO:0000313" key="2">
    <source>
        <dbReference type="EMBL" id="NVK99078.1"/>
    </source>
</evidence>
<dbReference type="AlphaFoldDB" id="A0A850LM34"/>
<dbReference type="SUPFAM" id="SSF52317">
    <property type="entry name" value="Class I glutamine amidotransferase-like"/>
    <property type="match status" value="1"/>
</dbReference>
<dbReference type="Gene3D" id="3.40.50.880">
    <property type="match status" value="1"/>
</dbReference>
<dbReference type="PROSITE" id="PS51273">
    <property type="entry name" value="GATASE_TYPE_1"/>
    <property type="match status" value="1"/>
</dbReference>
<reference evidence="2 3" key="1">
    <citation type="journal article" date="2020" name="Proc. Natl. Acad. Sci. U.S.A.">
        <title>Ecological drivers of bacterial community assembly in synthetic phycospheres.</title>
        <authorList>
            <person name="Fu H."/>
            <person name="Uchimiya M."/>
            <person name="Gore J."/>
            <person name="Moran M.A."/>
        </authorList>
    </citation>
    <scope>NUCLEOTIDE SEQUENCE [LARGE SCALE GENOMIC DNA]</scope>
    <source>
        <strain evidence="2">HF-Din03</strain>
    </source>
</reference>
<dbReference type="OMA" id="NPRGPEY"/>